<evidence type="ECO:0000256" key="6">
    <source>
        <dbReference type="SAM" id="Phobius"/>
    </source>
</evidence>
<evidence type="ECO:0000256" key="1">
    <source>
        <dbReference type="ARBA" id="ARBA00004651"/>
    </source>
</evidence>
<keyword evidence="3 6" id="KW-0812">Transmembrane</keyword>
<dbReference type="KEGG" id="pgs:CPT03_03785"/>
<evidence type="ECO:0000259" key="7">
    <source>
        <dbReference type="Pfam" id="PF00884"/>
    </source>
</evidence>
<dbReference type="InterPro" id="IPR017850">
    <property type="entry name" value="Alkaline_phosphatase_core_sf"/>
</dbReference>
<feature type="domain" description="Sulfatase N-terminal" evidence="7">
    <location>
        <begin position="272"/>
        <end position="562"/>
    </location>
</feature>
<dbReference type="AlphaFoldDB" id="A0A2D1U213"/>
<dbReference type="SUPFAM" id="SSF53649">
    <property type="entry name" value="Alkaline phosphatase-like"/>
    <property type="match status" value="1"/>
</dbReference>
<dbReference type="RefSeq" id="WP_099437594.1">
    <property type="nucleotide sequence ID" value="NZ_CP024091.1"/>
</dbReference>
<feature type="transmembrane region" description="Helical" evidence="6">
    <location>
        <begin position="161"/>
        <end position="181"/>
    </location>
</feature>
<protein>
    <submittedName>
        <fullName evidence="8">Phosphoglycerol transferase</fullName>
    </submittedName>
</protein>
<evidence type="ECO:0000313" key="8">
    <source>
        <dbReference type="EMBL" id="ATP55648.1"/>
    </source>
</evidence>
<evidence type="ECO:0000313" key="9">
    <source>
        <dbReference type="Proteomes" id="UP000223749"/>
    </source>
</evidence>
<keyword evidence="5 6" id="KW-0472">Membrane</keyword>
<dbReference type="PANTHER" id="PTHR47371:SF3">
    <property type="entry name" value="PHOSPHOGLYCEROL TRANSFERASE I"/>
    <property type="match status" value="1"/>
</dbReference>
<gene>
    <name evidence="8" type="ORF">CPT03_03785</name>
</gene>
<dbReference type="CDD" id="cd16015">
    <property type="entry name" value="LTA_synthase"/>
    <property type="match status" value="1"/>
</dbReference>
<accession>A0A2D1U213</accession>
<evidence type="ECO:0000256" key="3">
    <source>
        <dbReference type="ARBA" id="ARBA00022692"/>
    </source>
</evidence>
<dbReference type="GO" id="GO:0016740">
    <property type="term" value="F:transferase activity"/>
    <property type="evidence" value="ECO:0007669"/>
    <property type="project" value="UniProtKB-KW"/>
</dbReference>
<reference evidence="8 9" key="1">
    <citation type="submission" date="2017-10" db="EMBL/GenBank/DDBJ databases">
        <title>Whole genome of Pedobacter ginsengisoli T01R-27 isolated from tomato rhizosphere.</title>
        <authorList>
            <person name="Weon H.-Y."/>
            <person name="Lee S.A."/>
            <person name="Sang M.K."/>
            <person name="Song J."/>
        </authorList>
    </citation>
    <scope>NUCLEOTIDE SEQUENCE [LARGE SCALE GENOMIC DNA]</scope>
    <source>
        <strain evidence="8 9">T01R-27</strain>
    </source>
</reference>
<sequence length="673" mass="76992">MINRLKSATLVFIQITLVWLAALVFIRIFEVLLNGFSHEFPQGLSVFLFWAVVADVVFWFKWLFFEYLVFTMLALIYPRLSKILLKIFILIVIIIQIGLVQYFNTSLVPLGADLYGYSIADIKQTVGASGGISFQLVASFILLIALVLAGLKFLPGKIKVPLWLGIMLPALSLFFLVSGALQQIHGKPFRSDFANNLMLNKTDYFFESSYTHFYPPDEEEDIYSDAYIGDYGDTKTTTTSFKYIGGSEYPFFREIDDQDVLTPFFNHSETKPNIVIVLVEGLGRAFTNEGGYLGNFTPFLDSLSGKSLYWKNFLSEGGRTFAVLPSLVGSLPFSKNGFLELGNQMPPHASLYSLLKFNGYTTSFYYGGDAAFDNMSLFLKRNHVDEINDIKSFPQGYVKLPTSNGFSWGYNDKELFRHYLANRAEKESKSPELNIILTVSSHNPFLINDQDKYIKKFEQRMDELGFDESKKEIYRNYKLQYSSILYTDDALRGFINSYKKRKDFANTIFVITGDHRMPEIPMSSKIDRYHVPLIIYSPLLKRNTQFASISTHFDIAPSILSFLKNSHKLKVPNQASWMGEGLDTARNFRNIHQYPLIQTKTDIIDFIMGEYHLNGTSLYKMTPDMQEEPVEDRSMYNKLKNEFDNFKRRNASIGNGAGILPDSVLRKYTQPSN</sequence>
<comment type="subcellular location">
    <subcellularLocation>
        <location evidence="1">Cell membrane</location>
        <topology evidence="1">Multi-pass membrane protein</topology>
    </subcellularLocation>
</comment>
<evidence type="ECO:0000256" key="4">
    <source>
        <dbReference type="ARBA" id="ARBA00022989"/>
    </source>
</evidence>
<dbReference type="Pfam" id="PF00884">
    <property type="entry name" value="Sulfatase"/>
    <property type="match status" value="1"/>
</dbReference>
<dbReference type="GO" id="GO:0005886">
    <property type="term" value="C:plasma membrane"/>
    <property type="evidence" value="ECO:0007669"/>
    <property type="project" value="UniProtKB-SubCell"/>
</dbReference>
<dbReference type="OrthoDB" id="9777768at2"/>
<evidence type="ECO:0000256" key="2">
    <source>
        <dbReference type="ARBA" id="ARBA00022475"/>
    </source>
</evidence>
<dbReference type="InterPro" id="IPR000917">
    <property type="entry name" value="Sulfatase_N"/>
</dbReference>
<keyword evidence="4 6" id="KW-1133">Transmembrane helix</keyword>
<evidence type="ECO:0000256" key="5">
    <source>
        <dbReference type="ARBA" id="ARBA00023136"/>
    </source>
</evidence>
<dbReference type="Proteomes" id="UP000223749">
    <property type="component" value="Chromosome"/>
</dbReference>
<dbReference type="EMBL" id="CP024091">
    <property type="protein sequence ID" value="ATP55648.1"/>
    <property type="molecule type" value="Genomic_DNA"/>
</dbReference>
<keyword evidence="9" id="KW-1185">Reference proteome</keyword>
<feature type="transmembrane region" description="Helical" evidence="6">
    <location>
        <begin position="132"/>
        <end position="154"/>
    </location>
</feature>
<feature type="transmembrane region" description="Helical" evidence="6">
    <location>
        <begin position="83"/>
        <end position="103"/>
    </location>
</feature>
<dbReference type="PANTHER" id="PTHR47371">
    <property type="entry name" value="LIPOTEICHOIC ACID SYNTHASE"/>
    <property type="match status" value="1"/>
</dbReference>
<proteinExistence type="predicted"/>
<organism evidence="8 9">
    <name type="scientific">Pedobacter ginsengisoli</name>
    <dbReference type="NCBI Taxonomy" id="363852"/>
    <lineage>
        <taxon>Bacteria</taxon>
        <taxon>Pseudomonadati</taxon>
        <taxon>Bacteroidota</taxon>
        <taxon>Sphingobacteriia</taxon>
        <taxon>Sphingobacteriales</taxon>
        <taxon>Sphingobacteriaceae</taxon>
        <taxon>Pedobacter</taxon>
    </lineage>
</organism>
<dbReference type="InterPro" id="IPR050448">
    <property type="entry name" value="OpgB/LTA_synthase_biosynth"/>
</dbReference>
<keyword evidence="2" id="KW-1003">Cell membrane</keyword>
<keyword evidence="8" id="KW-0808">Transferase</keyword>
<name>A0A2D1U213_9SPHI</name>
<dbReference type="Gene3D" id="3.40.720.10">
    <property type="entry name" value="Alkaline Phosphatase, subunit A"/>
    <property type="match status" value="1"/>
</dbReference>
<feature type="transmembrane region" description="Helical" evidence="6">
    <location>
        <begin position="49"/>
        <end position="76"/>
    </location>
</feature>
<feature type="transmembrane region" description="Helical" evidence="6">
    <location>
        <begin position="7"/>
        <end position="29"/>
    </location>
</feature>